<organism evidence="10 11">
    <name type="scientific">Polarella glacialis</name>
    <name type="common">Dinoflagellate</name>
    <dbReference type="NCBI Taxonomy" id="89957"/>
    <lineage>
        <taxon>Eukaryota</taxon>
        <taxon>Sar</taxon>
        <taxon>Alveolata</taxon>
        <taxon>Dinophyceae</taxon>
        <taxon>Suessiales</taxon>
        <taxon>Suessiaceae</taxon>
        <taxon>Polarella</taxon>
    </lineage>
</organism>
<evidence type="ECO:0000259" key="9">
    <source>
        <dbReference type="PROSITE" id="PS51456"/>
    </source>
</evidence>
<dbReference type="AlphaFoldDB" id="A0A813IEL7"/>
<dbReference type="GO" id="GO:0005524">
    <property type="term" value="F:ATP binding"/>
    <property type="evidence" value="ECO:0007669"/>
    <property type="project" value="UniProtKB-KW"/>
</dbReference>
<dbReference type="GO" id="GO:0003779">
    <property type="term" value="F:actin binding"/>
    <property type="evidence" value="ECO:0007669"/>
    <property type="project" value="UniProtKB-KW"/>
</dbReference>
<evidence type="ECO:0000313" key="10">
    <source>
        <dbReference type="EMBL" id="CAE8648956.1"/>
    </source>
</evidence>
<dbReference type="PROSITE" id="PS51456">
    <property type="entry name" value="MYOSIN_MOTOR"/>
    <property type="match status" value="1"/>
</dbReference>
<feature type="region of interest" description="Disordered" evidence="7">
    <location>
        <begin position="820"/>
        <end position="840"/>
    </location>
</feature>
<keyword evidence="4" id="KW-0505">Motor protein</keyword>
<dbReference type="GO" id="GO:0016459">
    <property type="term" value="C:myosin complex"/>
    <property type="evidence" value="ECO:0007669"/>
    <property type="project" value="UniProtKB-KW"/>
</dbReference>
<sequence>MTHEQVAHCAKVVAAVALLAEGADAELDNNNNNNNNNNNSNNNNNNNSNNNNNNSNNNNTNLPGALEALLGLPPDDLKWFLTRVETTVGPGGREERLVRTRTERESKTLLSSLAQELYAGLFSWVTRLVARSLAPGRSEAAGAGVGDRRLGLLDLYGFEVFASNGFEQFLINYCNERIQQLFNRQVFLSEAEEYAAEGLDGDGQYQDLAAACRLLALLEGEQGCFAGIFGVINDRARCGFDASACGDGVEVAKAIAAACGEHPAYRRPARSDAARGVFGVAHFAGEVFYEAHHFVHKNSSSHKPDVIDFLRRSGDEFLCEIFEAESQPQADVRPLRHSTSGRRTSRRLLGTTTTSAFRTELNELCATLEACECRHIRCLRPNDIQAPLQFDATSMLRQCRYSGLLEATRIRRSGFPHRRTQSAFASRYALLMREALRSQAVRPKAPEDGSLSEQQQQQQQQQQQPVSPTSSDVSDVAVAVDCGPPPAFARLLEVMETHGLGPDQVRVGRSKIFLREAALAWLEQRRSQLASERVAAALFRWSARRRLAKLRQACVSIQALARGVRARRASHRQRAEARVDAAAKAVTAARRLQFWWRRLLAYKRVVAVKQTAEAEFSKARHRGEWVSHTFLRSVARAECGDVAAWVAELASTVPASTPTSTSTGPLSMRSPRGAPKIGTQRRPERLAPGAPALRASFRGAPQNLNAAPLQGWAAQAPAAAQRSSKEDAPPLESPAMEREKRRLRPRTAGKENEAPPQGHCGLSRNAHAKGWLGGEKMTPTTPREAIATGAAPTPRTAPAKPETSMTALEEQALARQRLVLGPSGPSVPRPSSPASDRAAADKLEAQLRRVRRALRDKELPPDKAELLHGVLETLLGPNGVDDIYGMISPRPREGAASEGPARSLPSRGVSGGATSRYKWPGRLTDAPAASMSPSPRAVPVDRPIACKASPPEATWRACAMPVMHRSASSQGQRPTRMLSAERRHLYPGHESTAPGTPRLQRNASLGASVFCSGQTTPRSLLPRPAAVCVGSQGSRHA</sequence>
<dbReference type="Proteomes" id="UP000626109">
    <property type="component" value="Unassembled WGS sequence"/>
</dbReference>
<feature type="domain" description="Myosin motor" evidence="9">
    <location>
        <begin position="1"/>
        <end position="527"/>
    </location>
</feature>
<dbReference type="SUPFAM" id="SSF52540">
    <property type="entry name" value="P-loop containing nucleoside triphosphate hydrolases"/>
    <property type="match status" value="1"/>
</dbReference>
<dbReference type="InterPro" id="IPR027417">
    <property type="entry name" value="P-loop_NTPase"/>
</dbReference>
<feature type="region of interest" description="Actin-binding" evidence="6">
    <location>
        <begin position="361"/>
        <end position="383"/>
    </location>
</feature>
<dbReference type="GO" id="GO:0003774">
    <property type="term" value="F:cytoskeletal motor activity"/>
    <property type="evidence" value="ECO:0007669"/>
    <property type="project" value="InterPro"/>
</dbReference>
<dbReference type="SMART" id="SM00242">
    <property type="entry name" value="MYSc"/>
    <property type="match status" value="1"/>
</dbReference>
<dbReference type="InterPro" id="IPR036961">
    <property type="entry name" value="Kinesin_motor_dom_sf"/>
</dbReference>
<keyword evidence="8" id="KW-0732">Signal</keyword>
<comment type="caution">
    <text evidence="6">Lacks conserved residue(s) required for the propagation of feature annotation.</text>
</comment>
<dbReference type="Pfam" id="PF00063">
    <property type="entry name" value="Myosin_head"/>
    <property type="match status" value="1"/>
</dbReference>
<proteinExistence type="inferred from homology"/>
<keyword evidence="5 6" id="KW-0009">Actin-binding</keyword>
<reference evidence="10" key="1">
    <citation type="submission" date="2021-02" db="EMBL/GenBank/DDBJ databases">
        <authorList>
            <person name="Dougan E. K."/>
            <person name="Rhodes N."/>
            <person name="Thang M."/>
            <person name="Chan C."/>
        </authorList>
    </citation>
    <scope>NUCLEOTIDE SEQUENCE</scope>
</reference>
<dbReference type="PANTHER" id="PTHR13140">
    <property type="entry name" value="MYOSIN"/>
    <property type="match status" value="1"/>
</dbReference>
<feature type="region of interest" description="Disordered" evidence="7">
    <location>
        <begin position="654"/>
        <end position="685"/>
    </location>
</feature>
<accession>A0A813IEL7</accession>
<gene>
    <name evidence="10" type="ORF">PGLA2088_LOCUS7027</name>
</gene>
<feature type="compositionally biased region" description="Low complexity" evidence="7">
    <location>
        <begin position="29"/>
        <end position="66"/>
    </location>
</feature>
<feature type="compositionally biased region" description="Low complexity" evidence="7">
    <location>
        <begin position="926"/>
        <end position="935"/>
    </location>
</feature>
<comment type="similarity">
    <text evidence="6">Belongs to the TRAFAC class myosin-kinesin ATPase superfamily. Myosin family.</text>
</comment>
<evidence type="ECO:0000313" key="11">
    <source>
        <dbReference type="Proteomes" id="UP000626109"/>
    </source>
</evidence>
<evidence type="ECO:0000256" key="3">
    <source>
        <dbReference type="ARBA" id="ARBA00023123"/>
    </source>
</evidence>
<dbReference type="EMBL" id="CAJNNW010007132">
    <property type="protein sequence ID" value="CAE8648956.1"/>
    <property type="molecule type" value="Genomic_DNA"/>
</dbReference>
<dbReference type="Gene3D" id="1.20.58.530">
    <property type="match status" value="1"/>
</dbReference>
<evidence type="ECO:0000256" key="4">
    <source>
        <dbReference type="ARBA" id="ARBA00023175"/>
    </source>
</evidence>
<dbReference type="InterPro" id="IPR001609">
    <property type="entry name" value="Myosin_head_motor_dom-like"/>
</dbReference>
<evidence type="ECO:0000256" key="5">
    <source>
        <dbReference type="ARBA" id="ARBA00023203"/>
    </source>
</evidence>
<keyword evidence="2" id="KW-0067">ATP-binding</keyword>
<feature type="compositionally biased region" description="Low complexity" evidence="7">
    <location>
        <begin position="454"/>
        <end position="476"/>
    </location>
</feature>
<evidence type="ECO:0000256" key="6">
    <source>
        <dbReference type="PROSITE-ProRule" id="PRU00782"/>
    </source>
</evidence>
<feature type="signal peptide" evidence="8">
    <location>
        <begin position="1"/>
        <end position="25"/>
    </location>
</feature>
<feature type="compositionally biased region" description="Low complexity" evidence="7">
    <location>
        <begin position="710"/>
        <end position="721"/>
    </location>
</feature>
<dbReference type="Gene3D" id="1.20.5.4820">
    <property type="match status" value="1"/>
</dbReference>
<feature type="region of interest" description="Disordered" evidence="7">
    <location>
        <begin position="439"/>
        <end position="476"/>
    </location>
</feature>
<comment type="caution">
    <text evidence="10">The sequence shown here is derived from an EMBL/GenBank/DDBJ whole genome shotgun (WGS) entry which is preliminary data.</text>
</comment>
<feature type="region of interest" description="Disordered" evidence="7">
    <location>
        <begin position="887"/>
        <end position="943"/>
    </location>
</feature>
<evidence type="ECO:0000256" key="8">
    <source>
        <dbReference type="SAM" id="SignalP"/>
    </source>
</evidence>
<evidence type="ECO:0000256" key="2">
    <source>
        <dbReference type="ARBA" id="ARBA00022840"/>
    </source>
</evidence>
<dbReference type="Gene3D" id="3.40.850.10">
    <property type="entry name" value="Kinesin motor domain"/>
    <property type="match status" value="1"/>
</dbReference>
<name>A0A813IEL7_POLGL</name>
<dbReference type="PROSITE" id="PS50096">
    <property type="entry name" value="IQ"/>
    <property type="match status" value="1"/>
</dbReference>
<feature type="region of interest" description="Disordered" evidence="7">
    <location>
        <begin position="710"/>
        <end position="780"/>
    </location>
</feature>
<keyword evidence="1" id="KW-0547">Nucleotide-binding</keyword>
<protein>
    <recommendedName>
        <fullName evidence="9">Myosin motor domain-containing protein</fullName>
    </recommendedName>
</protein>
<dbReference type="Gene3D" id="1.20.120.720">
    <property type="entry name" value="Myosin VI head, motor domain, U50 subdomain"/>
    <property type="match status" value="1"/>
</dbReference>
<keyword evidence="3 6" id="KW-0518">Myosin</keyword>
<evidence type="ECO:0000256" key="7">
    <source>
        <dbReference type="SAM" id="MobiDB-lite"/>
    </source>
</evidence>
<feature type="compositionally biased region" description="Low complexity" evidence="7">
    <location>
        <begin position="654"/>
        <end position="667"/>
    </location>
</feature>
<evidence type="ECO:0000256" key="1">
    <source>
        <dbReference type="ARBA" id="ARBA00022741"/>
    </source>
</evidence>
<feature type="region of interest" description="Disordered" evidence="7">
    <location>
        <begin position="26"/>
        <end position="66"/>
    </location>
</feature>
<feature type="chain" id="PRO_5032317842" description="Myosin motor domain-containing protein" evidence="8">
    <location>
        <begin position="26"/>
        <end position="1037"/>
    </location>
</feature>